<dbReference type="PANTHER" id="PTHR42929:SF1">
    <property type="entry name" value="INNER MEMBRANE ABC TRANSPORTER PERMEASE PROTEIN YDCU-RELATED"/>
    <property type="match status" value="1"/>
</dbReference>
<evidence type="ECO:0000256" key="8">
    <source>
        <dbReference type="RuleBase" id="RU363032"/>
    </source>
</evidence>
<dbReference type="Gene3D" id="1.10.3720.10">
    <property type="entry name" value="MetI-like"/>
    <property type="match status" value="1"/>
</dbReference>
<protein>
    <submittedName>
        <fullName evidence="10">ABC transporter permease subunit</fullName>
    </submittedName>
</protein>
<keyword evidence="11" id="KW-1185">Reference proteome</keyword>
<dbReference type="Pfam" id="PF00528">
    <property type="entry name" value="BPD_transp_1"/>
    <property type="match status" value="1"/>
</dbReference>
<dbReference type="PROSITE" id="PS50928">
    <property type="entry name" value="ABC_TM1"/>
    <property type="match status" value="1"/>
</dbReference>
<accession>A0ABS1J2L1</accession>
<dbReference type="EMBL" id="JAEPRJ010000001">
    <property type="protein sequence ID" value="MBK5898378.1"/>
    <property type="molecule type" value="Genomic_DNA"/>
</dbReference>
<comment type="similarity">
    <text evidence="2">Belongs to the binding-protein-dependent transport system permease family. CysTW subfamily.</text>
</comment>
<keyword evidence="5 8" id="KW-0812">Transmembrane</keyword>
<name>A0ABS1J2L1_9FIRM</name>
<evidence type="ECO:0000256" key="7">
    <source>
        <dbReference type="ARBA" id="ARBA00023136"/>
    </source>
</evidence>
<feature type="transmembrane region" description="Helical" evidence="8">
    <location>
        <begin position="15"/>
        <end position="42"/>
    </location>
</feature>
<evidence type="ECO:0000313" key="11">
    <source>
        <dbReference type="Proteomes" id="UP000604730"/>
    </source>
</evidence>
<sequence>MMKKLTPYLLLVPQLILGTVFITGIVIGITQSLGVIPIFKLYTPTLMYYKEILGREASIQAFIYSFKIAGVSAVLSILIGIFMCYVLISTKRNGLINAIVKLPIIVPHTIVALMIVNVMSQNGLLARMLFHLNIISDQSQFPLLINDAGGVGVILAYIWKEAPFVIYFVITLMAAISSNLGEAAINLGASRLTAFIKVSLPLCIGNILSAFLIIFVYALGAYELPQILGATQPKALPILSYIEFQKPDLRLRPYAMAYNGVLTVISVFAAIVYFRLMKKSSEKFGGANEKK</sequence>
<dbReference type="InterPro" id="IPR000515">
    <property type="entry name" value="MetI-like"/>
</dbReference>
<evidence type="ECO:0000256" key="1">
    <source>
        <dbReference type="ARBA" id="ARBA00004651"/>
    </source>
</evidence>
<feature type="transmembrane region" description="Helical" evidence="8">
    <location>
        <begin position="165"/>
        <end position="187"/>
    </location>
</feature>
<feature type="transmembrane region" description="Helical" evidence="8">
    <location>
        <begin position="256"/>
        <end position="274"/>
    </location>
</feature>
<evidence type="ECO:0000313" key="10">
    <source>
        <dbReference type="EMBL" id="MBK5898378.1"/>
    </source>
</evidence>
<evidence type="ECO:0000256" key="5">
    <source>
        <dbReference type="ARBA" id="ARBA00022692"/>
    </source>
</evidence>
<dbReference type="InterPro" id="IPR035906">
    <property type="entry name" value="MetI-like_sf"/>
</dbReference>
<keyword evidence="7 8" id="KW-0472">Membrane</keyword>
<organism evidence="10 11">
    <name type="scientific">Catonella massiliensis</name>
    <dbReference type="NCBI Taxonomy" id="2799636"/>
    <lineage>
        <taxon>Bacteria</taxon>
        <taxon>Bacillati</taxon>
        <taxon>Bacillota</taxon>
        <taxon>Clostridia</taxon>
        <taxon>Lachnospirales</taxon>
        <taxon>Lachnospiraceae</taxon>
        <taxon>Catonella</taxon>
    </lineage>
</organism>
<dbReference type="CDD" id="cd06261">
    <property type="entry name" value="TM_PBP2"/>
    <property type="match status" value="1"/>
</dbReference>
<keyword evidence="6 8" id="KW-1133">Transmembrane helix</keyword>
<evidence type="ECO:0000256" key="4">
    <source>
        <dbReference type="ARBA" id="ARBA00022475"/>
    </source>
</evidence>
<reference evidence="10 11" key="1">
    <citation type="submission" date="2021-01" db="EMBL/GenBank/DDBJ databases">
        <title>Isolation and description of Catonella massiliensis sp. nov., a novel Catonella species, isolated from a stable periodontitis subject.</title>
        <authorList>
            <person name="Antezack A."/>
            <person name="Boxberger M."/>
            <person name="La Scola B."/>
            <person name="Monnet-Corti V."/>
        </authorList>
    </citation>
    <scope>NUCLEOTIDE SEQUENCE [LARGE SCALE GENOMIC DNA]</scope>
    <source>
        <strain evidence="10 11">Marseille-Q4567</strain>
    </source>
</reference>
<keyword evidence="4" id="KW-1003">Cell membrane</keyword>
<feature type="transmembrane region" description="Helical" evidence="8">
    <location>
        <begin position="94"/>
        <end position="120"/>
    </location>
</feature>
<comment type="caution">
    <text evidence="10">The sequence shown here is derived from an EMBL/GenBank/DDBJ whole genome shotgun (WGS) entry which is preliminary data.</text>
</comment>
<evidence type="ECO:0000259" key="9">
    <source>
        <dbReference type="PROSITE" id="PS50928"/>
    </source>
</evidence>
<feature type="transmembrane region" description="Helical" evidence="8">
    <location>
        <begin position="199"/>
        <end position="219"/>
    </location>
</feature>
<gene>
    <name evidence="10" type="ORF">JJN12_11400</name>
</gene>
<feature type="domain" description="ABC transmembrane type-1" evidence="9">
    <location>
        <begin position="62"/>
        <end position="273"/>
    </location>
</feature>
<keyword evidence="3 8" id="KW-0813">Transport</keyword>
<comment type="subcellular location">
    <subcellularLocation>
        <location evidence="1 8">Cell membrane</location>
        <topology evidence="1 8">Multi-pass membrane protein</topology>
    </subcellularLocation>
</comment>
<feature type="transmembrane region" description="Helical" evidence="8">
    <location>
        <begin position="62"/>
        <end position="88"/>
    </location>
</feature>
<proteinExistence type="inferred from homology"/>
<dbReference type="SUPFAM" id="SSF161098">
    <property type="entry name" value="MetI-like"/>
    <property type="match status" value="1"/>
</dbReference>
<evidence type="ECO:0000256" key="2">
    <source>
        <dbReference type="ARBA" id="ARBA00007069"/>
    </source>
</evidence>
<dbReference type="PANTHER" id="PTHR42929">
    <property type="entry name" value="INNER MEMBRANE ABC TRANSPORTER PERMEASE PROTEIN YDCU-RELATED-RELATED"/>
    <property type="match status" value="1"/>
</dbReference>
<evidence type="ECO:0000256" key="6">
    <source>
        <dbReference type="ARBA" id="ARBA00022989"/>
    </source>
</evidence>
<evidence type="ECO:0000256" key="3">
    <source>
        <dbReference type="ARBA" id="ARBA00022448"/>
    </source>
</evidence>
<dbReference type="RefSeq" id="WP_208430393.1">
    <property type="nucleotide sequence ID" value="NZ_JAEPRJ010000001.1"/>
</dbReference>
<dbReference type="Proteomes" id="UP000604730">
    <property type="component" value="Unassembled WGS sequence"/>
</dbReference>